<dbReference type="GO" id="GO:0009247">
    <property type="term" value="P:glycolipid biosynthetic process"/>
    <property type="evidence" value="ECO:0007669"/>
    <property type="project" value="TreeGrafter"/>
</dbReference>
<dbReference type="InterPro" id="IPR039653">
    <property type="entry name" value="Prenyltransferase"/>
</dbReference>
<dbReference type="Proteomes" id="UP000006683">
    <property type="component" value="Chromosome"/>
</dbReference>
<dbReference type="InterPro" id="IPR044878">
    <property type="entry name" value="UbiA_sf"/>
</dbReference>
<feature type="transmembrane region" description="Helical" evidence="6">
    <location>
        <begin position="416"/>
        <end position="435"/>
    </location>
</feature>
<feature type="transmembrane region" description="Helical" evidence="6">
    <location>
        <begin position="337"/>
        <end position="356"/>
    </location>
</feature>
<feature type="transmembrane region" description="Helical" evidence="6">
    <location>
        <begin position="383"/>
        <end position="404"/>
    </location>
</feature>
<dbReference type="AlphaFoldDB" id="E1SVQ5"/>
<name>E1SVQ5_FERBD</name>
<comment type="subcellular location">
    <subcellularLocation>
        <location evidence="1">Membrane</location>
        <topology evidence="1">Multi-pass membrane protein</topology>
    </subcellularLocation>
</comment>
<keyword evidence="7" id="KW-0808">Transferase</keyword>
<dbReference type="NCBIfam" id="NF006088">
    <property type="entry name" value="PRK08238.1"/>
    <property type="match status" value="1"/>
</dbReference>
<keyword evidence="8" id="KW-1185">Reference proteome</keyword>
<feature type="transmembrane region" description="Helical" evidence="6">
    <location>
        <begin position="216"/>
        <end position="235"/>
    </location>
</feature>
<dbReference type="Gene3D" id="1.10.357.140">
    <property type="entry name" value="UbiA prenyltransferase"/>
    <property type="match status" value="1"/>
</dbReference>
<feature type="transmembrane region" description="Helical" evidence="6">
    <location>
        <begin position="256"/>
        <end position="280"/>
    </location>
</feature>
<dbReference type="InterPro" id="IPR036412">
    <property type="entry name" value="HAD-like_sf"/>
</dbReference>
<keyword evidence="3 6" id="KW-0812">Transmembrane</keyword>
<feature type="transmembrane region" description="Helical" evidence="6">
    <location>
        <begin position="311"/>
        <end position="331"/>
    </location>
</feature>
<dbReference type="GO" id="GO:0016765">
    <property type="term" value="F:transferase activity, transferring alkyl or aryl (other than methyl) groups"/>
    <property type="evidence" value="ECO:0007669"/>
    <property type="project" value="InterPro"/>
</dbReference>
<keyword evidence="4 6" id="KW-1133">Transmembrane helix</keyword>
<evidence type="ECO:0000256" key="5">
    <source>
        <dbReference type="ARBA" id="ARBA00023136"/>
    </source>
</evidence>
<dbReference type="Pfam" id="PF01040">
    <property type="entry name" value="UbiA"/>
    <property type="match status" value="1"/>
</dbReference>
<proteinExistence type="predicted"/>
<dbReference type="PANTHER" id="PTHR11048">
    <property type="entry name" value="PRENYLTRANSFERASES"/>
    <property type="match status" value="1"/>
</dbReference>
<dbReference type="GO" id="GO:0005886">
    <property type="term" value="C:plasma membrane"/>
    <property type="evidence" value="ECO:0007669"/>
    <property type="project" value="TreeGrafter"/>
</dbReference>
<evidence type="ECO:0000256" key="4">
    <source>
        <dbReference type="ARBA" id="ARBA00022989"/>
    </source>
</evidence>
<dbReference type="CDD" id="cd13963">
    <property type="entry name" value="PT_UbiA_2"/>
    <property type="match status" value="1"/>
</dbReference>
<feature type="transmembrane region" description="Helical" evidence="6">
    <location>
        <begin position="456"/>
        <end position="475"/>
    </location>
</feature>
<evidence type="ECO:0000313" key="7">
    <source>
        <dbReference type="EMBL" id="ADN76386.1"/>
    </source>
</evidence>
<evidence type="ECO:0000313" key="8">
    <source>
        <dbReference type="Proteomes" id="UP000006683"/>
    </source>
</evidence>
<evidence type="ECO:0000256" key="1">
    <source>
        <dbReference type="ARBA" id="ARBA00004141"/>
    </source>
</evidence>
<dbReference type="Gene3D" id="3.40.50.1000">
    <property type="entry name" value="HAD superfamily/HAD-like"/>
    <property type="match status" value="1"/>
</dbReference>
<keyword evidence="2" id="KW-1003">Cell membrane</keyword>
<sequence>MPLCVDLDGTLLKTDLLLEQLVVLLRTRPMALFGLFWLAFTQGLAAFKRSLADQVNLNVTTLPYHKPLLHYLEQQARKRPLWLCTGTDQHLAEAVARHLRLFDGVIGSDGTTNMTGHNKAKHLLERFGSAGFDYIGNEKKDLAIWQHSRRALVVTRSRQFARWVRNHANLRGVFWTKPLAAKHYIKAVRAHQWSKNVLILVPLLLGHGSLQPQTIGLALATLVAFCALASATYIFNDLMDLESDRQHHEKRNRPYASGQISLATALALIPALLMGCLLIASQLPTAVGLTMLLYGVVTLSYTLWLKHQMLIDVFVLAGLYTLRIVIGMMIVGGPPSFWLMAFSLFFFLSLAMAKRVTEITNKLRLQPKVVRVRGYQPQDNPLLTMYGSGCGIVSTLIITLYINSEKVRTLYALPELLWLLCPVLLFWLARIWMLTYRGELHEDPVLFAIRDRTSQVLIGLSALIVLLAANGEVWFG</sequence>
<dbReference type="KEGG" id="fbl:Fbal_2183"/>
<organism evidence="7 8">
    <name type="scientific">Ferrimonas balearica (strain DSM 9799 / CCM 4581 / KCTC 23876 / PAT)</name>
    <dbReference type="NCBI Taxonomy" id="550540"/>
    <lineage>
        <taxon>Bacteria</taxon>
        <taxon>Pseudomonadati</taxon>
        <taxon>Pseudomonadota</taxon>
        <taxon>Gammaproteobacteria</taxon>
        <taxon>Alteromonadales</taxon>
        <taxon>Ferrimonadaceae</taxon>
        <taxon>Ferrimonas</taxon>
    </lineage>
</organism>
<dbReference type="EMBL" id="CP002209">
    <property type="protein sequence ID" value="ADN76386.1"/>
    <property type="molecule type" value="Genomic_DNA"/>
</dbReference>
<protein>
    <submittedName>
        <fullName evidence="7">UbiA prenyltransferase</fullName>
    </submittedName>
</protein>
<reference evidence="7 8" key="1">
    <citation type="journal article" date="2010" name="Stand. Genomic Sci.">
        <title>Complete genome sequence of Ferrimonas balearica type strain (PAT).</title>
        <authorList>
            <person name="Nolan M."/>
            <person name="Sikorski J."/>
            <person name="Davenport K."/>
            <person name="Lucas S."/>
            <person name="Glavina Del Rio T."/>
            <person name="Tice H."/>
            <person name="Cheng J."/>
            <person name="Goodwin L."/>
            <person name="Pitluck S."/>
            <person name="Liolios K."/>
            <person name="Ivanova N."/>
            <person name="Mavromatis K."/>
            <person name="Ovchinnikova G."/>
            <person name="Pati A."/>
            <person name="Chen A."/>
            <person name="Palaniappan K."/>
            <person name="Land M."/>
            <person name="Hauser L."/>
            <person name="Chang Y."/>
            <person name="Jeffries C."/>
            <person name="Tapia R."/>
            <person name="Brettin T."/>
            <person name="Detter J."/>
            <person name="Han C."/>
            <person name="Yasawong M."/>
            <person name="Rohde M."/>
            <person name="Tindall B."/>
            <person name="Goker M."/>
            <person name="Woyke T."/>
            <person name="Bristow J."/>
            <person name="Eisen J."/>
            <person name="Markowitz V."/>
            <person name="Hugenholtz P."/>
            <person name="Kyrpides N."/>
            <person name="Klenk H."/>
            <person name="Lapidus A."/>
        </authorList>
    </citation>
    <scope>NUCLEOTIDE SEQUENCE [LARGE SCALE GENOMIC DNA]</scope>
    <source>
        <strain evidence="8">DSM 9799 / CCM 4581 / KCTC 23876 / PAT</strain>
    </source>
</reference>
<dbReference type="InterPro" id="IPR023214">
    <property type="entry name" value="HAD_sf"/>
</dbReference>
<evidence type="ECO:0000256" key="3">
    <source>
        <dbReference type="ARBA" id="ARBA00022692"/>
    </source>
</evidence>
<evidence type="ECO:0000256" key="6">
    <source>
        <dbReference type="SAM" id="Phobius"/>
    </source>
</evidence>
<dbReference type="HOGENOM" id="CLU_029423_2_0_6"/>
<dbReference type="STRING" id="550540.Fbal_2183"/>
<evidence type="ECO:0000256" key="2">
    <source>
        <dbReference type="ARBA" id="ARBA00022475"/>
    </source>
</evidence>
<feature type="transmembrane region" description="Helical" evidence="6">
    <location>
        <begin position="286"/>
        <end position="304"/>
    </location>
</feature>
<dbReference type="eggNOG" id="COG0382">
    <property type="taxonomic scope" value="Bacteria"/>
</dbReference>
<dbReference type="InterPro" id="IPR000537">
    <property type="entry name" value="UbiA_prenyltransferase"/>
</dbReference>
<gene>
    <name evidence="7" type="ordered locus">Fbal_2183</name>
</gene>
<keyword evidence="5 6" id="KW-0472">Membrane</keyword>
<accession>E1SVQ5</accession>
<dbReference type="PANTHER" id="PTHR11048:SF5">
    <property type="entry name" value="DECAPRENYL-PHOSPHATE PHOSPHORIBOSYLTRANSFERASE"/>
    <property type="match status" value="1"/>
</dbReference>
<dbReference type="SUPFAM" id="SSF56784">
    <property type="entry name" value="HAD-like"/>
    <property type="match status" value="1"/>
</dbReference>